<dbReference type="SUPFAM" id="SSF56925">
    <property type="entry name" value="OMPA-like"/>
    <property type="match status" value="1"/>
</dbReference>
<reference evidence="1" key="1">
    <citation type="submission" date="2022-09" db="EMBL/GenBank/DDBJ databases">
        <authorList>
            <person name="Yuan C."/>
            <person name="Ke Z."/>
        </authorList>
    </citation>
    <scope>NUCLEOTIDE SEQUENCE</scope>
    <source>
        <strain evidence="1">LB-8</strain>
    </source>
</reference>
<name>A0A9X2Y1H9_9BACT</name>
<dbReference type="Proteomes" id="UP001155483">
    <property type="component" value="Unassembled WGS sequence"/>
</dbReference>
<keyword evidence="2" id="KW-1185">Reference proteome</keyword>
<dbReference type="Gene3D" id="2.40.160.20">
    <property type="match status" value="1"/>
</dbReference>
<feature type="non-terminal residue" evidence="1">
    <location>
        <position position="1"/>
    </location>
</feature>
<accession>A0A9X2Y1H9</accession>
<proteinExistence type="predicted"/>
<dbReference type="EMBL" id="JAOTIF010000050">
    <property type="protein sequence ID" value="MCU7552842.1"/>
    <property type="molecule type" value="Genomic_DNA"/>
</dbReference>
<gene>
    <name evidence="1" type="ORF">OCK74_27230</name>
</gene>
<sequence>ERVEDKVYTDKTASISGVQYRYTNSVPIIVGAKYYPHTNNDMLMPYVGAGLGTTYTNRATDFGLYRITTNTWQFCLRPELGVRIKGPSGMDVLVGGKYYANFNNDELDGQSFLSLNVGFIFHTGH</sequence>
<dbReference type="AlphaFoldDB" id="A0A9X2Y1H9"/>
<dbReference type="RefSeq" id="WP_279300277.1">
    <property type="nucleotide sequence ID" value="NZ_JAOTIF010000050.1"/>
</dbReference>
<comment type="caution">
    <text evidence="1">The sequence shown here is derived from an EMBL/GenBank/DDBJ whole genome shotgun (WGS) entry which is preliminary data.</text>
</comment>
<evidence type="ECO:0000313" key="1">
    <source>
        <dbReference type="EMBL" id="MCU7552842.1"/>
    </source>
</evidence>
<protein>
    <submittedName>
        <fullName evidence="1">Porin family protein</fullName>
    </submittedName>
</protein>
<dbReference type="InterPro" id="IPR011250">
    <property type="entry name" value="OMP/PagP_B-barrel"/>
</dbReference>
<evidence type="ECO:0000313" key="2">
    <source>
        <dbReference type="Proteomes" id="UP001155483"/>
    </source>
</evidence>
<reference evidence="1" key="2">
    <citation type="submission" date="2023-04" db="EMBL/GenBank/DDBJ databases">
        <title>Paracnuella aquatica gen. nov., sp. nov., a member of the family Chitinophagaceae isolated from a hot spring.</title>
        <authorList>
            <person name="Wang C."/>
        </authorList>
    </citation>
    <scope>NUCLEOTIDE SEQUENCE</scope>
    <source>
        <strain evidence="1">LB-8</strain>
    </source>
</reference>
<organism evidence="1 2">
    <name type="scientific">Paraflavisolibacter caeni</name>
    <dbReference type="NCBI Taxonomy" id="2982496"/>
    <lineage>
        <taxon>Bacteria</taxon>
        <taxon>Pseudomonadati</taxon>
        <taxon>Bacteroidota</taxon>
        <taxon>Chitinophagia</taxon>
        <taxon>Chitinophagales</taxon>
        <taxon>Chitinophagaceae</taxon>
        <taxon>Paraflavisolibacter</taxon>
    </lineage>
</organism>